<organism evidence="2 3">
    <name type="scientific">Enterococcus canis</name>
    <dbReference type="NCBI Taxonomy" id="214095"/>
    <lineage>
        <taxon>Bacteria</taxon>
        <taxon>Bacillati</taxon>
        <taxon>Bacillota</taxon>
        <taxon>Bacilli</taxon>
        <taxon>Lactobacillales</taxon>
        <taxon>Enterococcaceae</taxon>
        <taxon>Enterococcus</taxon>
    </lineage>
</organism>
<name>A0A1L8RJ78_9ENTE</name>
<dbReference type="EMBL" id="JXKH01000001">
    <property type="protein sequence ID" value="OJG19819.1"/>
    <property type="molecule type" value="Genomic_DNA"/>
</dbReference>
<evidence type="ECO:0000259" key="1">
    <source>
        <dbReference type="Pfam" id="PF23944"/>
    </source>
</evidence>
<dbReference type="InterPro" id="IPR055702">
    <property type="entry name" value="DUF7278"/>
</dbReference>
<sequence>MTKVNFYEQLEWSNWKLLQDQEKKMILQQVLMYFVNPLLEISDIRLQDFELAGIKCRTFSLEIAGERYILIPGQQQTILGWDLGTEGLRPHEVLDLPKDSADFFQLSALGESFLSRYPEEEDQYDWQTISGVSQYINDYTTQLRQVDIPPMLVAQYAIPGSCQYLGRFDTVTGNFTGAVDVYAPLEETIKQAVFPNLSPAESLSWEYPRQLLLETAYLETIPETDAYYVFGYQPETHAELQKRLAKKGFDLLTEDEWEFAAGAGTRRLFRWGNELDFSASPERKQLAGKANMFGLHFATDLARYEVTDNPAHLKMGPASPKAPLIKQRLPLSTYYQSFSRLAETALDPTKHLVRKAIRIEP</sequence>
<protein>
    <recommendedName>
        <fullName evidence="1">DUF7278 domain-containing protein</fullName>
    </recommendedName>
</protein>
<keyword evidence="3" id="KW-1185">Reference proteome</keyword>
<accession>A0A1L8RJ78</accession>
<reference evidence="2 3" key="1">
    <citation type="submission" date="2014-12" db="EMBL/GenBank/DDBJ databases">
        <title>Draft genome sequences of 29 type strains of Enterococci.</title>
        <authorList>
            <person name="Zhong Z."/>
            <person name="Sun Z."/>
            <person name="Liu W."/>
            <person name="Zhang W."/>
            <person name="Zhang H."/>
        </authorList>
    </citation>
    <scope>NUCLEOTIDE SEQUENCE [LARGE SCALE GENOMIC DNA]</scope>
    <source>
        <strain evidence="2 3">DSM 17029</strain>
    </source>
</reference>
<dbReference type="Proteomes" id="UP000181884">
    <property type="component" value="Unassembled WGS sequence"/>
</dbReference>
<proteinExistence type="predicted"/>
<dbReference type="Pfam" id="PF23944">
    <property type="entry name" value="DUF7278"/>
    <property type="match status" value="1"/>
</dbReference>
<dbReference type="Gene3D" id="3.90.1580.10">
    <property type="entry name" value="paralog of FGE (formylglycine-generating enzyme)"/>
    <property type="match status" value="1"/>
</dbReference>
<gene>
    <name evidence="2" type="ORF">RU97_GL000052</name>
</gene>
<feature type="domain" description="DUF7278" evidence="1">
    <location>
        <begin position="163"/>
        <end position="230"/>
    </location>
</feature>
<dbReference type="STRING" id="214095.RU97_GL000052"/>
<dbReference type="AlphaFoldDB" id="A0A1L8RJ78"/>
<evidence type="ECO:0000313" key="2">
    <source>
        <dbReference type="EMBL" id="OJG19819.1"/>
    </source>
</evidence>
<dbReference type="InterPro" id="IPR042095">
    <property type="entry name" value="SUMF_sf"/>
</dbReference>
<evidence type="ECO:0000313" key="3">
    <source>
        <dbReference type="Proteomes" id="UP000181884"/>
    </source>
</evidence>
<comment type="caution">
    <text evidence="2">The sequence shown here is derived from an EMBL/GenBank/DDBJ whole genome shotgun (WGS) entry which is preliminary data.</text>
</comment>
<dbReference type="SUPFAM" id="SSF56436">
    <property type="entry name" value="C-type lectin-like"/>
    <property type="match status" value="1"/>
</dbReference>
<dbReference type="RefSeq" id="WP_067391278.1">
    <property type="nucleotide sequence ID" value="NZ_JXKH01000001.1"/>
</dbReference>
<dbReference type="InterPro" id="IPR016187">
    <property type="entry name" value="CTDL_fold"/>
</dbReference>